<dbReference type="PANTHER" id="PTHR45975">
    <property type="entry name" value="NUCLEOSOME-REMODELING FACTOR SUBUNIT BPTF"/>
    <property type="match status" value="1"/>
</dbReference>
<dbReference type="CDD" id="cd15559">
    <property type="entry name" value="PHD1_BPTF"/>
    <property type="match status" value="1"/>
</dbReference>
<dbReference type="FunFam" id="3.30.40.10:FF:000048">
    <property type="entry name" value="nucleosome-remodeling factor subunit BPTF isoform X1"/>
    <property type="match status" value="2"/>
</dbReference>
<name>A0AAW2HQT0_9NEOP</name>
<dbReference type="InterPro" id="IPR038028">
    <property type="entry name" value="BPTF"/>
</dbReference>
<evidence type="ECO:0000256" key="13">
    <source>
        <dbReference type="PROSITE-ProRule" id="PRU00035"/>
    </source>
</evidence>
<dbReference type="Gene3D" id="1.20.920.10">
    <property type="entry name" value="Bromodomain-like"/>
    <property type="match status" value="1"/>
</dbReference>
<dbReference type="SUPFAM" id="SSF47370">
    <property type="entry name" value="Bromodomain"/>
    <property type="match status" value="1"/>
</dbReference>
<dbReference type="Pfam" id="PF02791">
    <property type="entry name" value="DDT"/>
    <property type="match status" value="1"/>
</dbReference>
<evidence type="ECO:0000256" key="2">
    <source>
        <dbReference type="ARBA" id="ARBA00022553"/>
    </source>
</evidence>
<dbReference type="SUPFAM" id="SSF57903">
    <property type="entry name" value="FYVE/PHD zinc finger"/>
    <property type="match status" value="3"/>
</dbReference>
<dbReference type="InterPro" id="IPR019786">
    <property type="entry name" value="Zinc_finger_PHD-type_CS"/>
</dbReference>
<dbReference type="EMBL" id="JARGDH010000003">
    <property type="protein sequence ID" value="KAL0272295.1"/>
    <property type="molecule type" value="Genomic_DNA"/>
</dbReference>
<evidence type="ECO:0000256" key="4">
    <source>
        <dbReference type="ARBA" id="ARBA00022737"/>
    </source>
</evidence>
<keyword evidence="2" id="KW-0597">Phosphoprotein</keyword>
<dbReference type="CDD" id="cd15560">
    <property type="entry name" value="PHD2_3_BPTF"/>
    <property type="match status" value="1"/>
</dbReference>
<feature type="region of interest" description="Disordered" evidence="16">
    <location>
        <begin position="2444"/>
        <end position="2492"/>
    </location>
</feature>
<evidence type="ECO:0000259" key="18">
    <source>
        <dbReference type="PROSITE" id="PS50016"/>
    </source>
</evidence>
<feature type="domain" description="PHD-type" evidence="18">
    <location>
        <begin position="2721"/>
        <end position="2772"/>
    </location>
</feature>
<feature type="compositionally biased region" description="Acidic residues" evidence="16">
    <location>
        <begin position="647"/>
        <end position="659"/>
    </location>
</feature>
<feature type="domain" description="DDT" evidence="19">
    <location>
        <begin position="201"/>
        <end position="261"/>
    </location>
</feature>
<dbReference type="GO" id="GO:0016589">
    <property type="term" value="C:NURF complex"/>
    <property type="evidence" value="ECO:0007669"/>
    <property type="project" value="InterPro"/>
</dbReference>
<feature type="region of interest" description="Disordered" evidence="16">
    <location>
        <begin position="1"/>
        <end position="168"/>
    </location>
</feature>
<evidence type="ECO:0000256" key="9">
    <source>
        <dbReference type="ARBA" id="ARBA00023054"/>
    </source>
</evidence>
<dbReference type="Pfam" id="PF15613">
    <property type="entry name" value="WSD"/>
    <property type="match status" value="1"/>
</dbReference>
<feature type="region of interest" description="Disordered" evidence="16">
    <location>
        <begin position="989"/>
        <end position="1015"/>
    </location>
</feature>
<evidence type="ECO:0000256" key="16">
    <source>
        <dbReference type="SAM" id="MobiDB-lite"/>
    </source>
</evidence>
<dbReference type="CDD" id="cd15552">
    <property type="entry name" value="PHD_PHF3_like"/>
    <property type="match status" value="1"/>
</dbReference>
<feature type="domain" description="PHD-type" evidence="18">
    <location>
        <begin position="352"/>
        <end position="399"/>
    </location>
</feature>
<dbReference type="PROSITE" id="PS50827">
    <property type="entry name" value="DDT"/>
    <property type="match status" value="1"/>
</dbReference>
<evidence type="ECO:0000256" key="5">
    <source>
        <dbReference type="ARBA" id="ARBA00022771"/>
    </source>
</evidence>
<dbReference type="InterPro" id="IPR036427">
    <property type="entry name" value="Bromodomain-like_sf"/>
</dbReference>
<keyword evidence="6" id="KW-0862">Zinc</keyword>
<dbReference type="Gene3D" id="3.30.40.10">
    <property type="entry name" value="Zinc/RING finger domain, C3HC4 (zinc finger)"/>
    <property type="match status" value="3"/>
</dbReference>
<organism evidence="20">
    <name type="scientific">Menopon gallinae</name>
    <name type="common">poultry shaft louse</name>
    <dbReference type="NCBI Taxonomy" id="328185"/>
    <lineage>
        <taxon>Eukaryota</taxon>
        <taxon>Metazoa</taxon>
        <taxon>Ecdysozoa</taxon>
        <taxon>Arthropoda</taxon>
        <taxon>Hexapoda</taxon>
        <taxon>Insecta</taxon>
        <taxon>Pterygota</taxon>
        <taxon>Neoptera</taxon>
        <taxon>Paraneoptera</taxon>
        <taxon>Psocodea</taxon>
        <taxon>Troctomorpha</taxon>
        <taxon>Phthiraptera</taxon>
        <taxon>Amblycera</taxon>
        <taxon>Menoponidae</taxon>
        <taxon>Menopon</taxon>
    </lineage>
</organism>
<keyword evidence="4" id="KW-0677">Repeat</keyword>
<reference evidence="20" key="1">
    <citation type="journal article" date="2024" name="Gigascience">
        <title>Chromosome-level genome of the poultry shaft louse Menopon gallinae provides insight into the host-switching and adaptive evolution of parasitic lice.</title>
        <authorList>
            <person name="Xu Y."/>
            <person name="Ma L."/>
            <person name="Liu S."/>
            <person name="Liang Y."/>
            <person name="Liu Q."/>
            <person name="He Z."/>
            <person name="Tian L."/>
            <person name="Duan Y."/>
            <person name="Cai W."/>
            <person name="Li H."/>
            <person name="Song F."/>
        </authorList>
    </citation>
    <scope>NUCLEOTIDE SEQUENCE</scope>
    <source>
        <strain evidence="20">Cailab_2023a</strain>
    </source>
</reference>
<gene>
    <name evidence="20" type="ORF">PYX00_005328</name>
</gene>
<comment type="subcellular location">
    <subcellularLocation>
        <location evidence="1">Nucleus</location>
    </subcellularLocation>
</comment>
<evidence type="ECO:0000256" key="3">
    <source>
        <dbReference type="ARBA" id="ARBA00022723"/>
    </source>
</evidence>
<feature type="domain" description="Bromo" evidence="17">
    <location>
        <begin position="2855"/>
        <end position="2925"/>
    </location>
</feature>
<evidence type="ECO:0000256" key="14">
    <source>
        <dbReference type="PROSITE-ProRule" id="PRU00146"/>
    </source>
</evidence>
<dbReference type="Pfam" id="PF00628">
    <property type="entry name" value="PHD"/>
    <property type="match status" value="3"/>
</dbReference>
<dbReference type="GO" id="GO:0008270">
    <property type="term" value="F:zinc ion binding"/>
    <property type="evidence" value="ECO:0007669"/>
    <property type="project" value="UniProtKB-KW"/>
</dbReference>
<dbReference type="PROSITE" id="PS00633">
    <property type="entry name" value="BROMODOMAIN_1"/>
    <property type="match status" value="1"/>
</dbReference>
<feature type="region of interest" description="Disordered" evidence="16">
    <location>
        <begin position="2228"/>
        <end position="2251"/>
    </location>
</feature>
<dbReference type="SMART" id="SM00297">
    <property type="entry name" value="BROMO"/>
    <property type="match status" value="1"/>
</dbReference>
<feature type="region of interest" description="Disordered" evidence="16">
    <location>
        <begin position="2530"/>
        <end position="2608"/>
    </location>
</feature>
<keyword evidence="3" id="KW-0479">Metal-binding</keyword>
<evidence type="ECO:0000256" key="1">
    <source>
        <dbReference type="ARBA" id="ARBA00004123"/>
    </source>
</evidence>
<evidence type="ECO:0000256" key="6">
    <source>
        <dbReference type="ARBA" id="ARBA00022833"/>
    </source>
</evidence>
<dbReference type="PROSITE" id="PS01359">
    <property type="entry name" value="ZF_PHD_1"/>
    <property type="match status" value="1"/>
</dbReference>
<evidence type="ECO:0008006" key="21">
    <source>
        <dbReference type="Google" id="ProtNLM"/>
    </source>
</evidence>
<evidence type="ECO:0000256" key="15">
    <source>
        <dbReference type="SAM" id="Coils"/>
    </source>
</evidence>
<feature type="compositionally biased region" description="Basic residues" evidence="16">
    <location>
        <begin position="1"/>
        <end position="12"/>
    </location>
</feature>
<feature type="compositionally biased region" description="Acidic residues" evidence="16">
    <location>
        <begin position="134"/>
        <end position="153"/>
    </location>
</feature>
<comment type="caution">
    <text evidence="20">The sequence shown here is derived from an EMBL/GenBank/DDBJ whole genome shotgun (WGS) entry which is preliminary data.</text>
</comment>
<feature type="coiled-coil region" evidence="15">
    <location>
        <begin position="506"/>
        <end position="578"/>
    </location>
</feature>
<feature type="region of interest" description="Disordered" evidence="16">
    <location>
        <begin position="634"/>
        <end position="667"/>
    </location>
</feature>
<dbReference type="SMART" id="SM00571">
    <property type="entry name" value="DDT"/>
    <property type="match status" value="1"/>
</dbReference>
<sequence>MTGRPPRKRGRPPKAVVLERPKKFQYHLLKKPKYLLNQENKGSETPNSQCSTPTNSRGASPDNNELGSRSSRSFRQKQRLSYSSVSKRGGRSGTHGRNYQFKSATEKSSEYHYGSDFEESSDRSDFEDVKSESEMDDTLDMEPDTPLTDDCESESSIHSSDVPKNKVSYIKPPSPDPIWLQDIDVPPLELPKSSEDLLVPKEHIMQTLSIYEVLRHFRNLARLSPFRLEEFCGALMLEEQNVLLVEIHIMLLKAIFREEDSQQTHFGPLDQKDSVNACIYFIDPMTWPEVLRSYVESDKSFDSAILEILVPGDYPFCGIEKRLKVLQFLTDQFLVTNPVREDLISEGPIHYDDHCRICHRLGDLLCCETCPAVYHLECVDPPLTDVPEEDWQCNICRSHKTSGVTDCILPAEKTGTLSRHEHLGFDRHGRKYWFLCRRIFVETEDGEVWYYTTRYQLEELLDKLDEVVLEKALYREINNMKDVIVKHMNITEAITNSLKAGRKSYLEVENAALAKLQQERIEQRQKEEEERRKAEEERLLKEQAEKEQKEFEEKQEQLRREMEAAEELNRILAEGERTDQSEIPILAGEAEIETEEVPLSLDNEQVECEIATSASATEEESKNNELKLKEIGETMTNSTPGSTAGFEGEEVDENDDMETDETKKQNMVTRSKTGSLKPLTFDMEDLKRRSTTIVCKEEREKLLSDKRTLQESENLRLTRYRAQQIASGTFLYKLGQDNNCKNYVNQYTTNIYALNKPQRNEERDKKRHLSHKFSLTAASEFKWAGSVHGPKALLINTLRQTILQLESNIPTSFMHINWPLLRKTWITCVQACIQPKDFGRSLVVLQACIKPVVYASVWHEQLGHVRLQRVTAVEREERKKIEKREKKEKEDEEERNRLAINFVKYTLGLKHSIQKQKGEEYRIHGQWGWRWLSSTRKLIVQDARTMGLRAGPQKIMVQVKDGQSMKLLAVDPGTYGFLLKKCDSDEEADRKKKTEGEVQDNVGSDSQQEWSKESETDKRLNNLRVFRPISQFETIDIMKALTSPGRLQYPKIAKKSKLDDFLLRRSNLKLLEERKFIQMGIPIGNKSNLDFLDKKPDVDGELESLDDSKKLNRCVPAGGSKEATMSIAKKIVICRKRYKEITGYCKNVCYSVSCRETLKTGNCYSPLCLLRHVLKQELTTLLNKVQSTVDSQGLENLLMTAEKELQKDNQEMNDLVKKDLEQAIENSDVKLNSNHIPKIEVKVEKENVPDSYVEEEVISMDSQICGEEEIVTSDELNPVKKEDEIDVVNESPKKSVTDTPIKATPVKLDSAFSSTEGLLSKILSVKCKSEESDSKGFVSKGDKIKLEDGTEVERIYSSSDTTGKIYLKKLVPNIVDRRKKKNTVKYPLCSTFLSKHNQYSLMILPKSELRKLARNGGKLSVNGFHHLAKSNTFTWPYPSSRPLFKTCWLYRTTTIQSIPAISLQLRILWACLRWDDMQVKPQSTDGKNQITTDTEIMTLEILKHRHIGENLEKTQYLRRKIVIPLELPKTIREVNPIRSGLRKRKREETPQNTEPQVSEEWVDEDKLELWEIKQYCEKLEKANNITLTRSRTGSLTPKPDSKLDLKGESSMIKAENIITKGTPEEIKEKMELQLRAQRAAHYQKKNVETMVKASGGQIIKLLPGQQVTADGSVLKVMTKPVIAGNAKNTLTSILTSPSPGGVNKTLIGTRKIFMSKDGTAKVVTTPATIVQKATPTGIQQSLIKIQPQPDQSTVNIQGALQTQTVQLASSPQQPIAGQTLVSTPIAQQPQRVHIIRGNDGKIQVRGLVPGQQLIQMADGKLHVLTGQISQAQPQAANQTVVQAASPAAAKVTRADGVLTTQTVSSPTQFIVKNAQGQQVRVVTTGQNIKQLQQNYPKSIIVKQDGTKVVLSQPQPTTQNIFAGQTFTPNSVVMRGNQVIGTTNEKGQVVLTSRVQNIVTRNDKPQARANVVNQRTVTVTNATTPTASPSVNIQTQENTVTPTQNVTTQFLQTGHVVVNNPVLAQQIAEGKLQLATINGQQVLIRATPANSTGNVTVNQQAATGNIVFKQNSNVIRQTPATNHLQKLLSPNKSAASPVSTPKGTVIQSVSQQGAVVTPQAQVLPKIQTTQATVIQSPVQNDLLSETAGNVDESVQKVQTQFQGRQTLKTNKVKTEIINQNILSTGEIDGSNNCIEDQSTAFNESVLSEVPEMAEEQEQGFVPEQNNYAQMEEQTQPQQEAQETPNPLASTSTSTLASTVLVDNNAEIERQLLVSQPPGTVIKCVTAQVIQTAEGPKIVLQGIQGADFTPQQLNLVQQQVKQQLLKNQAATGRQGIMSPTKIYLAVQPPPQAKQVNSPNVTTDSMVSSESVIQKVVSKGGKQVIQEKAAVQNSEQQIAQSQLNNVRSQTVEEKVSTIQENVGKHSVQGELSTPSVIVKQKVTPEDSLTHANEFEEPTKKVGSLTQDPISSEEIDRKKDSRVENQVNQPDGDQNKFVLTHDYIHQTIKNALKQENLNPEIEEKLIQLQRYQEKQMKNEPPAQVISRPQPRKRPSSVQGPNHDYEPPRSKKIPKFEPKVDVKSPIKAEVPDDKNQRSRQKWKENQEEKRRQAAQSKLNMLLFRHKELLKKDIMKKRALLEKELQIEVQREVTLELNTRAKNETKTEEIVRTGSGKRKSAPVPAANIQPPKVSGRGMAGRPKKSAGRVQSNSFSPPSSSQHSKKEKLYCICRTPYDDTKFYVGCDLCHNWYHGDCVGITETMSKRMTEFVCNECRHARETKELYCLCKQPYDESQFYICCDKCQDWFHGRCVGILQSEADNIDEYICPNCQVDSNINFANMKKLSSRDYEALKKLIRQLQAHKSAWPFMEPVDPTEAPDYYKVIKEPMDLQTIELRINERHYKNLSEFIGDVTKLFDNCRYYNPKESPFFRCAEGLESFFVQKVKTLREKMVENK</sequence>
<evidence type="ECO:0000313" key="20">
    <source>
        <dbReference type="EMBL" id="KAL0272294.1"/>
    </source>
</evidence>
<dbReference type="InterPro" id="IPR019787">
    <property type="entry name" value="Znf_PHD-finger"/>
</dbReference>
<dbReference type="PROSITE" id="PS50014">
    <property type="entry name" value="BROMODOMAIN_2"/>
    <property type="match status" value="1"/>
</dbReference>
<dbReference type="PROSITE" id="PS50016">
    <property type="entry name" value="ZF_PHD_2"/>
    <property type="match status" value="3"/>
</dbReference>
<evidence type="ECO:0000259" key="17">
    <source>
        <dbReference type="PROSITE" id="PS50014"/>
    </source>
</evidence>
<keyword evidence="8" id="KW-0805">Transcription regulation</keyword>
<feature type="compositionally biased region" description="Basic residues" evidence="16">
    <location>
        <begin position="23"/>
        <end position="33"/>
    </location>
</feature>
<dbReference type="GO" id="GO:0045892">
    <property type="term" value="P:negative regulation of DNA-templated transcription"/>
    <property type="evidence" value="ECO:0007669"/>
    <property type="project" value="UniProtKB-ARBA"/>
</dbReference>
<keyword evidence="11" id="KW-0804">Transcription</keyword>
<keyword evidence="10 13" id="KW-0103">Bromodomain</keyword>
<feature type="region of interest" description="Disordered" evidence="16">
    <location>
        <begin position="2660"/>
        <end position="2716"/>
    </location>
</feature>
<dbReference type="FunFam" id="3.30.40.10:FF:000036">
    <property type="entry name" value="nucleosome-remodeling factor subunit BPTF isoform X1"/>
    <property type="match status" value="1"/>
</dbReference>
<feature type="compositionally biased region" description="Polar residues" evidence="16">
    <location>
        <begin position="37"/>
        <end position="67"/>
    </location>
</feature>
<evidence type="ECO:0000256" key="10">
    <source>
        <dbReference type="ARBA" id="ARBA00023117"/>
    </source>
</evidence>
<dbReference type="PANTHER" id="PTHR45975:SF2">
    <property type="entry name" value="NUCLEOSOME-REMODELING FACTOR SUBUNIT BPTF"/>
    <property type="match status" value="1"/>
</dbReference>
<dbReference type="InterPro" id="IPR001487">
    <property type="entry name" value="Bromodomain"/>
</dbReference>
<evidence type="ECO:0000256" key="11">
    <source>
        <dbReference type="ARBA" id="ARBA00023163"/>
    </source>
</evidence>
<dbReference type="SMART" id="SM00249">
    <property type="entry name" value="PHD"/>
    <property type="match status" value="3"/>
</dbReference>
<dbReference type="GO" id="GO:0000978">
    <property type="term" value="F:RNA polymerase II cis-regulatory region sequence-specific DNA binding"/>
    <property type="evidence" value="ECO:0007669"/>
    <property type="project" value="TreeGrafter"/>
</dbReference>
<dbReference type="EMBL" id="JARGDH010000003">
    <property type="protein sequence ID" value="KAL0272294.1"/>
    <property type="molecule type" value="Genomic_DNA"/>
</dbReference>
<keyword evidence="9 15" id="KW-0175">Coiled coil</keyword>
<dbReference type="InterPro" id="IPR018501">
    <property type="entry name" value="DDT_dom"/>
</dbReference>
<dbReference type="InterPro" id="IPR028941">
    <property type="entry name" value="WHIM2_dom"/>
</dbReference>
<feature type="coiled-coil region" evidence="15">
    <location>
        <begin position="1191"/>
        <end position="1222"/>
    </location>
</feature>
<evidence type="ECO:0000256" key="7">
    <source>
        <dbReference type="ARBA" id="ARBA00022853"/>
    </source>
</evidence>
<keyword evidence="5 14" id="KW-0863">Zinc-finger</keyword>
<feature type="compositionally biased region" description="Low complexity" evidence="16">
    <location>
        <begin position="2704"/>
        <end position="2715"/>
    </location>
</feature>
<dbReference type="InterPro" id="IPR011011">
    <property type="entry name" value="Znf_FYVE_PHD"/>
</dbReference>
<feature type="compositionally biased region" description="Basic and acidic residues" evidence="16">
    <location>
        <begin position="2558"/>
        <end position="2606"/>
    </location>
</feature>
<dbReference type="InterPro" id="IPR001965">
    <property type="entry name" value="Znf_PHD"/>
</dbReference>
<evidence type="ECO:0000259" key="19">
    <source>
        <dbReference type="PROSITE" id="PS50827"/>
    </source>
</evidence>
<dbReference type="Pfam" id="PF00439">
    <property type="entry name" value="Bromodomain"/>
    <property type="match status" value="1"/>
</dbReference>
<feature type="compositionally biased region" description="Basic and acidic residues" evidence="16">
    <location>
        <begin position="2470"/>
        <end position="2479"/>
    </location>
</feature>
<dbReference type="GO" id="GO:0006338">
    <property type="term" value="P:chromatin remodeling"/>
    <property type="evidence" value="ECO:0007669"/>
    <property type="project" value="UniProtKB-ARBA"/>
</dbReference>
<dbReference type="GO" id="GO:0045944">
    <property type="term" value="P:positive regulation of transcription by RNA polymerase II"/>
    <property type="evidence" value="ECO:0007669"/>
    <property type="project" value="UniProtKB-ARBA"/>
</dbReference>
<dbReference type="PRINTS" id="PR00503">
    <property type="entry name" value="BROMODOMAIN"/>
</dbReference>
<evidence type="ECO:0000256" key="12">
    <source>
        <dbReference type="ARBA" id="ARBA00023242"/>
    </source>
</evidence>
<dbReference type="CDD" id="cd05509">
    <property type="entry name" value="Bromo_gcn5_like"/>
    <property type="match status" value="1"/>
</dbReference>
<dbReference type="InterPro" id="IPR018359">
    <property type="entry name" value="Bromodomain_CS"/>
</dbReference>
<feature type="compositionally biased region" description="Basic and acidic residues" evidence="16">
    <location>
        <begin position="2444"/>
        <end position="2456"/>
    </location>
</feature>
<keyword evidence="7" id="KW-0156">Chromatin regulator</keyword>
<evidence type="ECO:0000256" key="8">
    <source>
        <dbReference type="ARBA" id="ARBA00023015"/>
    </source>
</evidence>
<proteinExistence type="predicted"/>
<protein>
    <recommendedName>
        <fullName evidence="21">Nucleosome-remodeling factor subunit NURF301</fullName>
    </recommendedName>
</protein>
<feature type="compositionally biased region" description="Basic and acidic residues" evidence="16">
    <location>
        <begin position="104"/>
        <end position="133"/>
    </location>
</feature>
<dbReference type="InterPro" id="IPR013083">
    <property type="entry name" value="Znf_RING/FYVE/PHD"/>
</dbReference>
<accession>A0AAW2HQT0</accession>
<feature type="domain" description="PHD-type" evidence="18">
    <location>
        <begin position="2777"/>
        <end position="2828"/>
    </location>
</feature>
<keyword evidence="12" id="KW-0539">Nucleus</keyword>